<dbReference type="Proteomes" id="UP000095333">
    <property type="component" value="Unassembled WGS sequence"/>
</dbReference>
<dbReference type="PANTHER" id="PTHR43581:SF2">
    <property type="entry name" value="EXCINUCLEASE ATPASE SUBUNIT"/>
    <property type="match status" value="1"/>
</dbReference>
<dbReference type="RefSeq" id="WP_005649197.1">
    <property type="nucleotide sequence ID" value="NZ_JADNOM010000003.1"/>
</dbReference>
<accession>A0A174A9Y6</accession>
<reference evidence="3 4" key="1">
    <citation type="submission" date="2015-09" db="EMBL/GenBank/DDBJ databases">
        <authorList>
            <consortium name="Pathogen Informatics"/>
        </authorList>
    </citation>
    <scope>NUCLEOTIDE SEQUENCE [LARGE SCALE GENOMIC DNA]</scope>
    <source>
        <strain evidence="3 4">2789STDY5834842</strain>
    </source>
</reference>
<feature type="domain" description="Endonuclease GajA/Old nuclease/RecF-like AAA" evidence="1">
    <location>
        <begin position="38"/>
        <end position="231"/>
    </location>
</feature>
<organism evidence="3 4">
    <name type="scientific">Phocaeicola vulgatus</name>
    <name type="common">Bacteroides vulgatus</name>
    <dbReference type="NCBI Taxonomy" id="821"/>
    <lineage>
        <taxon>Bacteria</taxon>
        <taxon>Pseudomonadati</taxon>
        <taxon>Bacteroidota</taxon>
        <taxon>Bacteroidia</taxon>
        <taxon>Bacteroidales</taxon>
        <taxon>Bacteroidaceae</taxon>
        <taxon>Phocaeicola</taxon>
    </lineage>
</organism>
<dbReference type="AlphaFoldDB" id="A0A174A9Y6"/>
<gene>
    <name evidence="3" type="ORF">ERS852457_00914</name>
</gene>
<proteinExistence type="predicted"/>
<evidence type="ECO:0000259" key="2">
    <source>
        <dbReference type="Pfam" id="PF13304"/>
    </source>
</evidence>
<protein>
    <submittedName>
        <fullName evidence="3">Recombination protein F</fullName>
    </submittedName>
</protein>
<dbReference type="PANTHER" id="PTHR43581">
    <property type="entry name" value="ATP/GTP PHOSPHATASE"/>
    <property type="match status" value="1"/>
</dbReference>
<dbReference type="SUPFAM" id="SSF52540">
    <property type="entry name" value="P-loop containing nucleoside triphosphate hydrolases"/>
    <property type="match status" value="1"/>
</dbReference>
<dbReference type="InterPro" id="IPR051396">
    <property type="entry name" value="Bact_Antivir_Def_Nuclease"/>
</dbReference>
<evidence type="ECO:0000313" key="4">
    <source>
        <dbReference type="Proteomes" id="UP000095333"/>
    </source>
</evidence>
<dbReference type="Pfam" id="PF13175">
    <property type="entry name" value="AAA_15"/>
    <property type="match status" value="1"/>
</dbReference>
<dbReference type="EMBL" id="CYZI01000003">
    <property type="protein sequence ID" value="CUN85167.1"/>
    <property type="molecule type" value="Genomic_DNA"/>
</dbReference>
<evidence type="ECO:0000313" key="3">
    <source>
        <dbReference type="EMBL" id="CUN85167.1"/>
    </source>
</evidence>
<dbReference type="Gene3D" id="3.40.50.300">
    <property type="entry name" value="P-loop containing nucleotide triphosphate hydrolases"/>
    <property type="match status" value="1"/>
</dbReference>
<dbReference type="PIRSF" id="PIRSF029347">
    <property type="entry name" value="RecF"/>
    <property type="match status" value="1"/>
</dbReference>
<sequence>MCLKICFLIHFYSEISVSLYLYVRPSTELGVFCKTDNMIDTITVKNFKSITDMTLSLGNVNVFIGANGSGKSNILEAIAMVAAERSAQIEVNSMIQKGIRIAKPDLMISSFYGQPSNSTINVNISGTEGERIKYAVTNLTPEDIYSTWNAPWSTGARRGNIKGAVEKTDKLREYLSKYLIYSLSINALRGLTSESFQYPLGLNGEGLDVLLNNIPKEEIMQIKESAKDYISWIEDIFFDSEEIYKMQGYKLGRSKSNLYFRDKFMQKKNNLFSAENANEGALELLFYLTLFISRKTPDFFAIDNIENGLNPRLCRFLMKKICELAVKNGKQVLITTHNPAILDGLNLNDVSQRLYVVTRNDEGKTQAKRIQTKEQTGEQRMMLSEMWMKGLIGGVPYNF</sequence>
<dbReference type="InterPro" id="IPR041685">
    <property type="entry name" value="AAA_GajA/Old/RecF-like"/>
</dbReference>
<feature type="domain" description="ATPase AAA-type core" evidence="2">
    <location>
        <begin position="269"/>
        <end position="343"/>
    </location>
</feature>
<dbReference type="GO" id="GO:0005524">
    <property type="term" value="F:ATP binding"/>
    <property type="evidence" value="ECO:0007669"/>
    <property type="project" value="InterPro"/>
</dbReference>
<dbReference type="GO" id="GO:0016887">
    <property type="term" value="F:ATP hydrolysis activity"/>
    <property type="evidence" value="ECO:0007669"/>
    <property type="project" value="InterPro"/>
</dbReference>
<name>A0A174A9Y6_PHOVU</name>
<evidence type="ECO:0000259" key="1">
    <source>
        <dbReference type="Pfam" id="PF13175"/>
    </source>
</evidence>
<dbReference type="InterPro" id="IPR003959">
    <property type="entry name" value="ATPase_AAA_core"/>
</dbReference>
<dbReference type="Pfam" id="PF13304">
    <property type="entry name" value="AAA_21"/>
    <property type="match status" value="1"/>
</dbReference>
<dbReference type="InterPro" id="IPR027417">
    <property type="entry name" value="P-loop_NTPase"/>
</dbReference>
<dbReference type="InterPro" id="IPR014555">
    <property type="entry name" value="RecF-like"/>
</dbReference>